<evidence type="ECO:0000256" key="3">
    <source>
        <dbReference type="SAM" id="SignalP"/>
    </source>
</evidence>
<dbReference type="PANTHER" id="PTHR10587:SF133">
    <property type="entry name" value="CHITIN DEACETYLASE 1-RELATED"/>
    <property type="match status" value="1"/>
</dbReference>
<reference evidence="5" key="1">
    <citation type="submission" date="2020-07" db="EMBL/GenBank/DDBJ databases">
        <title>Genomic analysis of a strain of Sedimentibacter Hydroxybenzoicus DSM7310.</title>
        <authorList>
            <person name="Ma S."/>
        </authorList>
    </citation>
    <scope>NUCLEOTIDE SEQUENCE</scope>
    <source>
        <strain evidence="5">DSM 7310</strain>
    </source>
</reference>
<dbReference type="Pfam" id="PF01522">
    <property type="entry name" value="Polysacc_deac_1"/>
    <property type="match status" value="1"/>
</dbReference>
<gene>
    <name evidence="5" type="ORF">HZF24_05505</name>
</gene>
<evidence type="ECO:0000256" key="1">
    <source>
        <dbReference type="ARBA" id="ARBA00022723"/>
    </source>
</evidence>
<dbReference type="InterPro" id="IPR050248">
    <property type="entry name" value="Polysacc_deacetylase_ArnD"/>
</dbReference>
<dbReference type="PROSITE" id="PS51677">
    <property type="entry name" value="NODB"/>
    <property type="match status" value="1"/>
</dbReference>
<proteinExistence type="predicted"/>
<dbReference type="Gene3D" id="3.20.20.370">
    <property type="entry name" value="Glycoside hydrolase/deacetylase"/>
    <property type="match status" value="1"/>
</dbReference>
<evidence type="ECO:0000313" key="6">
    <source>
        <dbReference type="Proteomes" id="UP000611629"/>
    </source>
</evidence>
<keyword evidence="1" id="KW-0479">Metal-binding</keyword>
<dbReference type="GO" id="GO:0005975">
    <property type="term" value="P:carbohydrate metabolic process"/>
    <property type="evidence" value="ECO:0007669"/>
    <property type="project" value="InterPro"/>
</dbReference>
<dbReference type="EMBL" id="JACBNQ010000003">
    <property type="protein sequence ID" value="NYB73593.1"/>
    <property type="molecule type" value="Genomic_DNA"/>
</dbReference>
<dbReference type="GO" id="GO:0046872">
    <property type="term" value="F:metal ion binding"/>
    <property type="evidence" value="ECO:0007669"/>
    <property type="project" value="UniProtKB-KW"/>
</dbReference>
<dbReference type="GO" id="GO:0016020">
    <property type="term" value="C:membrane"/>
    <property type="evidence" value="ECO:0007669"/>
    <property type="project" value="TreeGrafter"/>
</dbReference>
<dbReference type="InterPro" id="IPR002509">
    <property type="entry name" value="NODB_dom"/>
</dbReference>
<keyword evidence="2" id="KW-0378">Hydrolase</keyword>
<dbReference type="AlphaFoldDB" id="A0A974BI42"/>
<keyword evidence="3" id="KW-0732">Signal</keyword>
<dbReference type="Proteomes" id="UP000611629">
    <property type="component" value="Unassembled WGS sequence"/>
</dbReference>
<dbReference type="SUPFAM" id="SSF88713">
    <property type="entry name" value="Glycoside hydrolase/deacetylase"/>
    <property type="match status" value="1"/>
</dbReference>
<evidence type="ECO:0000256" key="2">
    <source>
        <dbReference type="ARBA" id="ARBA00022801"/>
    </source>
</evidence>
<dbReference type="RefSeq" id="WP_179237280.1">
    <property type="nucleotide sequence ID" value="NZ_JACBNQ010000003.1"/>
</dbReference>
<feature type="signal peptide" evidence="3">
    <location>
        <begin position="1"/>
        <end position="27"/>
    </location>
</feature>
<protein>
    <submittedName>
        <fullName evidence="5">Polysaccharide deacetylase family protein</fullName>
    </submittedName>
</protein>
<sequence length="283" mass="32299">MTKRIFTLTFALMMALLMSTDMNVAQANIYNDYAVYSDTKDNIKINEQNKPNTGNVQYTIPEAPGPIEVNTTEESINNREIDPSKPMIAITYDDGPSIYTTEILNTLKENNSVATFFVLGSQVHGNKDILNRMIEEGNQIGNHTYNHKNLTTISYEELYKQIQGTDDLVYIATGYTPTVMRPPYGSTSEELNKKIQKPIIQWSIDTRDWENRNAGIIVENILKDVKDGDIILMHDLYDSTVQASEIVIPELIKRGFQLVTIDELSEYREIVFTAGVNYYHMYK</sequence>
<name>A0A974BI42_SEDHY</name>
<dbReference type="CDD" id="cd10954">
    <property type="entry name" value="CE4_CtAXE_like"/>
    <property type="match status" value="1"/>
</dbReference>
<keyword evidence="6" id="KW-1185">Reference proteome</keyword>
<feature type="domain" description="NodB homology" evidence="4">
    <location>
        <begin position="86"/>
        <end position="259"/>
    </location>
</feature>
<dbReference type="InterPro" id="IPR011330">
    <property type="entry name" value="Glyco_hydro/deAcase_b/a-brl"/>
</dbReference>
<accession>A0A974BI42</accession>
<organism evidence="5 6">
    <name type="scientific">Sedimentibacter hydroxybenzoicus DSM 7310</name>
    <dbReference type="NCBI Taxonomy" id="1123245"/>
    <lineage>
        <taxon>Bacteria</taxon>
        <taxon>Bacillati</taxon>
        <taxon>Bacillota</taxon>
        <taxon>Tissierellia</taxon>
        <taxon>Sedimentibacter</taxon>
    </lineage>
</organism>
<dbReference type="PANTHER" id="PTHR10587">
    <property type="entry name" value="GLYCOSYL TRANSFERASE-RELATED"/>
    <property type="match status" value="1"/>
</dbReference>
<evidence type="ECO:0000259" key="4">
    <source>
        <dbReference type="PROSITE" id="PS51677"/>
    </source>
</evidence>
<evidence type="ECO:0000313" key="5">
    <source>
        <dbReference type="EMBL" id="NYB73593.1"/>
    </source>
</evidence>
<feature type="chain" id="PRO_5037078543" evidence="3">
    <location>
        <begin position="28"/>
        <end position="283"/>
    </location>
</feature>
<comment type="caution">
    <text evidence="5">The sequence shown here is derived from an EMBL/GenBank/DDBJ whole genome shotgun (WGS) entry which is preliminary data.</text>
</comment>
<dbReference type="GO" id="GO:0016810">
    <property type="term" value="F:hydrolase activity, acting on carbon-nitrogen (but not peptide) bonds"/>
    <property type="evidence" value="ECO:0007669"/>
    <property type="project" value="InterPro"/>
</dbReference>